<feature type="non-terminal residue" evidence="1">
    <location>
        <position position="1"/>
    </location>
</feature>
<sequence>ETNGELIFADSNKFIETPEENEVDYWAHRIDNLKKEHHIINKIIGIEYDKQIEKTNEVFEPPPVITHERIQKIKPCFDWRTKPLVCSNAVQAFTKCVASCRVDK</sequence>
<comment type="caution">
    <text evidence="1">The sequence shown here is derived from an EMBL/GenBank/DDBJ whole genome shotgun (WGS) entry which is preliminary data.</text>
</comment>
<reference evidence="1 2" key="1">
    <citation type="journal article" date="2015" name="Genome Biol. Evol.">
        <title>The genome of winter moth (Operophtera brumata) provides a genomic perspective on sexual dimorphism and phenology.</title>
        <authorList>
            <person name="Derks M.F."/>
            <person name="Smit S."/>
            <person name="Salis L."/>
            <person name="Schijlen E."/>
            <person name="Bossers A."/>
            <person name="Mateman C."/>
            <person name="Pijl A.S."/>
            <person name="de Ridder D."/>
            <person name="Groenen M.A."/>
            <person name="Visser M.E."/>
            <person name="Megens H.J."/>
        </authorList>
    </citation>
    <scope>NUCLEOTIDE SEQUENCE [LARGE SCALE GENOMIC DNA]</scope>
    <source>
        <strain evidence="1">WM2013NL</strain>
        <tissue evidence="1">Head and thorax</tissue>
    </source>
</reference>
<keyword evidence="2" id="KW-1185">Reference proteome</keyword>
<accession>A0A0L7LSX5</accession>
<gene>
    <name evidence="1" type="ORF">OBRU01_02152</name>
</gene>
<evidence type="ECO:0008006" key="3">
    <source>
        <dbReference type="Google" id="ProtNLM"/>
    </source>
</evidence>
<name>A0A0L7LSX5_OPEBR</name>
<dbReference type="EMBL" id="JTDY01000154">
    <property type="protein sequence ID" value="KOB78565.1"/>
    <property type="molecule type" value="Genomic_DNA"/>
</dbReference>
<organism evidence="1 2">
    <name type="scientific">Operophtera brumata</name>
    <name type="common">Winter moth</name>
    <name type="synonym">Phalaena brumata</name>
    <dbReference type="NCBI Taxonomy" id="104452"/>
    <lineage>
        <taxon>Eukaryota</taxon>
        <taxon>Metazoa</taxon>
        <taxon>Ecdysozoa</taxon>
        <taxon>Arthropoda</taxon>
        <taxon>Hexapoda</taxon>
        <taxon>Insecta</taxon>
        <taxon>Pterygota</taxon>
        <taxon>Neoptera</taxon>
        <taxon>Endopterygota</taxon>
        <taxon>Lepidoptera</taxon>
        <taxon>Glossata</taxon>
        <taxon>Ditrysia</taxon>
        <taxon>Geometroidea</taxon>
        <taxon>Geometridae</taxon>
        <taxon>Larentiinae</taxon>
        <taxon>Operophtera</taxon>
    </lineage>
</organism>
<evidence type="ECO:0000313" key="1">
    <source>
        <dbReference type="EMBL" id="KOB78565.1"/>
    </source>
</evidence>
<dbReference type="Proteomes" id="UP000037510">
    <property type="component" value="Unassembled WGS sequence"/>
</dbReference>
<evidence type="ECO:0000313" key="2">
    <source>
        <dbReference type="Proteomes" id="UP000037510"/>
    </source>
</evidence>
<dbReference type="AlphaFoldDB" id="A0A0L7LSX5"/>
<proteinExistence type="predicted"/>
<protein>
    <recommendedName>
        <fullName evidence="3">MICOS complex subunit MIC19</fullName>
    </recommendedName>
</protein>